<dbReference type="PANTHER" id="PTHR45023">
    <property type="match status" value="1"/>
</dbReference>
<name>A0AAP0D848_9ASTR</name>
<feature type="region of interest" description="Disordered" evidence="1">
    <location>
        <begin position="228"/>
        <end position="282"/>
    </location>
</feature>
<reference evidence="2 3" key="1">
    <citation type="submission" date="2024-04" db="EMBL/GenBank/DDBJ databases">
        <title>The reference genome of an endangered Asteraceae, Deinandra increscens subsp. villosa, native to the Central Coast of California.</title>
        <authorList>
            <person name="Guilliams M."/>
            <person name="Hasenstab-Lehman K."/>
            <person name="Meyer R."/>
            <person name="Mcevoy S."/>
        </authorList>
    </citation>
    <scope>NUCLEOTIDE SEQUENCE [LARGE SCALE GENOMIC DNA]</scope>
    <source>
        <tissue evidence="2">Leaf</tissue>
    </source>
</reference>
<sequence>MPPPSFDYQSQSSNPFGYPYYPQSSNPGMPIQVSPGHFVLPESNQFANRDPRRQEEEDDNEEEEEYRVGLDDDNDDDDEAEESVPETQGPSTKTSTRALRTNWSGMKEACLARAWLHVSEDKVIGNQQKSEHFWKRVRDHFNKQRGGIPRTVHQVNSKWNKMLTKVNNFNCLYQQLNHTRPSGSSDADLIERTLNQYKKLYERKGFANIEAWREMKDHLKWAPVERACGGIGKSSSKRTKNTESGQFSTSNEGDVPDLNENSTPTHPTRKGKKSVDSSSSTTSLVDEVKNFNLLKEVEMDTKKAERDELRAIRIARERSVTEAMERQKEMIETQKTILEQEQFDRDVATFTTPHGHMTGSYLANQTCPKTNDRDQI</sequence>
<dbReference type="Proteomes" id="UP001408789">
    <property type="component" value="Unassembled WGS sequence"/>
</dbReference>
<keyword evidence="3" id="KW-1185">Reference proteome</keyword>
<feature type="compositionally biased region" description="Polar residues" evidence="1">
    <location>
        <begin position="85"/>
        <end position="96"/>
    </location>
</feature>
<evidence type="ECO:0000313" key="2">
    <source>
        <dbReference type="EMBL" id="KAK9070114.1"/>
    </source>
</evidence>
<evidence type="ECO:0000256" key="1">
    <source>
        <dbReference type="SAM" id="MobiDB-lite"/>
    </source>
</evidence>
<feature type="compositionally biased region" description="Acidic residues" evidence="1">
    <location>
        <begin position="56"/>
        <end position="84"/>
    </location>
</feature>
<accession>A0AAP0D848</accession>
<dbReference type="EMBL" id="JBCNJP010000012">
    <property type="protein sequence ID" value="KAK9070114.1"/>
    <property type="molecule type" value="Genomic_DNA"/>
</dbReference>
<feature type="region of interest" description="Disordered" evidence="1">
    <location>
        <begin position="1"/>
        <end position="96"/>
    </location>
</feature>
<dbReference type="AlphaFoldDB" id="A0AAP0D848"/>
<gene>
    <name evidence="2" type="ORF">SSX86_010514</name>
</gene>
<organism evidence="2 3">
    <name type="scientific">Deinandra increscens subsp. villosa</name>
    <dbReference type="NCBI Taxonomy" id="3103831"/>
    <lineage>
        <taxon>Eukaryota</taxon>
        <taxon>Viridiplantae</taxon>
        <taxon>Streptophyta</taxon>
        <taxon>Embryophyta</taxon>
        <taxon>Tracheophyta</taxon>
        <taxon>Spermatophyta</taxon>
        <taxon>Magnoliopsida</taxon>
        <taxon>eudicotyledons</taxon>
        <taxon>Gunneridae</taxon>
        <taxon>Pentapetalae</taxon>
        <taxon>asterids</taxon>
        <taxon>campanulids</taxon>
        <taxon>Asterales</taxon>
        <taxon>Asteraceae</taxon>
        <taxon>Asteroideae</taxon>
        <taxon>Heliantheae alliance</taxon>
        <taxon>Madieae</taxon>
        <taxon>Madiinae</taxon>
        <taxon>Deinandra</taxon>
    </lineage>
</organism>
<evidence type="ECO:0008006" key="4">
    <source>
        <dbReference type="Google" id="ProtNLM"/>
    </source>
</evidence>
<evidence type="ECO:0000313" key="3">
    <source>
        <dbReference type="Proteomes" id="UP001408789"/>
    </source>
</evidence>
<dbReference type="PANTHER" id="PTHR45023:SF13">
    <property type="entry name" value="PUTATIVE-RELATED"/>
    <property type="match status" value="1"/>
</dbReference>
<protein>
    <recommendedName>
        <fullName evidence="4">No apical meristem-associated C-terminal domain-containing protein</fullName>
    </recommendedName>
</protein>
<comment type="caution">
    <text evidence="2">The sequence shown here is derived from an EMBL/GenBank/DDBJ whole genome shotgun (WGS) entry which is preliminary data.</text>
</comment>
<proteinExistence type="predicted"/>
<feature type="compositionally biased region" description="Polar residues" evidence="1">
    <location>
        <begin position="242"/>
        <end position="252"/>
    </location>
</feature>